<keyword evidence="2" id="KW-0812">Transmembrane</keyword>
<feature type="transmembrane region" description="Helical" evidence="2">
    <location>
        <begin position="490"/>
        <end position="508"/>
    </location>
</feature>
<dbReference type="SUPFAM" id="SSF52540">
    <property type="entry name" value="P-loop containing nucleoside triphosphate hydrolases"/>
    <property type="match status" value="1"/>
</dbReference>
<dbReference type="Pfam" id="PF05729">
    <property type="entry name" value="NACHT"/>
    <property type="match status" value="1"/>
</dbReference>
<gene>
    <name evidence="4" type="ORF">F4560_002924</name>
</gene>
<protein>
    <recommendedName>
        <fullName evidence="3">NACHT domain-containing protein</fullName>
    </recommendedName>
</protein>
<comment type="caution">
    <text evidence="4">The sequence shown here is derived from an EMBL/GenBank/DDBJ whole genome shotgun (WGS) entry which is preliminary data.</text>
</comment>
<dbReference type="AlphaFoldDB" id="A0A7W9M0S4"/>
<feature type="transmembrane region" description="Helical" evidence="2">
    <location>
        <begin position="382"/>
        <end position="404"/>
    </location>
</feature>
<keyword evidence="2" id="KW-0472">Membrane</keyword>
<feature type="compositionally biased region" description="Basic and acidic residues" evidence="1">
    <location>
        <begin position="694"/>
        <end position="704"/>
    </location>
</feature>
<feature type="transmembrane region" description="Helical" evidence="2">
    <location>
        <begin position="583"/>
        <end position="606"/>
    </location>
</feature>
<evidence type="ECO:0000256" key="2">
    <source>
        <dbReference type="SAM" id="Phobius"/>
    </source>
</evidence>
<proteinExistence type="predicted"/>
<dbReference type="RefSeq" id="WP_184920327.1">
    <property type="nucleotide sequence ID" value="NZ_JACHMO010000001.1"/>
</dbReference>
<dbReference type="Proteomes" id="UP000552097">
    <property type="component" value="Unassembled WGS sequence"/>
</dbReference>
<name>A0A7W9M0S4_9PSEU</name>
<feature type="domain" description="NACHT" evidence="3">
    <location>
        <begin position="97"/>
        <end position="195"/>
    </location>
</feature>
<reference evidence="4 5" key="1">
    <citation type="submission" date="2020-08" db="EMBL/GenBank/DDBJ databases">
        <title>Sequencing the genomes of 1000 actinobacteria strains.</title>
        <authorList>
            <person name="Klenk H.-P."/>
        </authorList>
    </citation>
    <scope>NUCLEOTIDE SEQUENCE [LARGE SCALE GENOMIC DNA]</scope>
    <source>
        <strain evidence="4 5">DSM 45486</strain>
    </source>
</reference>
<evidence type="ECO:0000259" key="3">
    <source>
        <dbReference type="Pfam" id="PF05729"/>
    </source>
</evidence>
<accession>A0A7W9M0S4</accession>
<evidence type="ECO:0000313" key="5">
    <source>
        <dbReference type="Proteomes" id="UP000552097"/>
    </source>
</evidence>
<keyword evidence="2" id="KW-1133">Transmembrane helix</keyword>
<feature type="transmembrane region" description="Helical" evidence="2">
    <location>
        <begin position="416"/>
        <end position="438"/>
    </location>
</feature>
<dbReference type="EMBL" id="JACHMO010000001">
    <property type="protein sequence ID" value="MBB5803156.1"/>
    <property type="molecule type" value="Genomic_DNA"/>
</dbReference>
<evidence type="ECO:0000256" key="1">
    <source>
        <dbReference type="SAM" id="MobiDB-lite"/>
    </source>
</evidence>
<keyword evidence="5" id="KW-1185">Reference proteome</keyword>
<dbReference type="InterPro" id="IPR027417">
    <property type="entry name" value="P-loop_NTPase"/>
</dbReference>
<organism evidence="4 5">
    <name type="scientific">Saccharothrix ecbatanensis</name>
    <dbReference type="NCBI Taxonomy" id="1105145"/>
    <lineage>
        <taxon>Bacteria</taxon>
        <taxon>Bacillati</taxon>
        <taxon>Actinomycetota</taxon>
        <taxon>Actinomycetes</taxon>
        <taxon>Pseudonocardiales</taxon>
        <taxon>Pseudonocardiaceae</taxon>
        <taxon>Saccharothrix</taxon>
    </lineage>
</organism>
<dbReference type="Gene3D" id="3.40.50.300">
    <property type="entry name" value="P-loop containing nucleotide triphosphate hydrolases"/>
    <property type="match status" value="1"/>
</dbReference>
<feature type="transmembrane region" description="Helical" evidence="2">
    <location>
        <begin position="542"/>
        <end position="563"/>
    </location>
</feature>
<dbReference type="InterPro" id="IPR007111">
    <property type="entry name" value="NACHT_NTPase"/>
</dbReference>
<evidence type="ECO:0000313" key="4">
    <source>
        <dbReference type="EMBL" id="MBB5803156.1"/>
    </source>
</evidence>
<sequence>MHGSFTVVHSTGRDALLDAAALLARDVAVRWRREEELRRVHDPFPLSVRWHTSVEGLSDHWSNIRRSPAGGAAGALRLDGRLDEVVEVFRRVPSGRLVVLGPAGSGKTVLALRFVLDMLDARTGADPVPAVFDLGSWDPRARSLRDWLADRLAQDYPVLAEPSPTGLPLAWALLDAGLVLPVLDGFDEMAPGLRAPAVLALNRTVAWFLMTSRVQEYADAVASTDVVTAAACVELAPLGLSDVADYLPRSTRPGASASTVWEPVLQHLHDSPPTPAAVNLTAVLSTPLMLSLARTIYSDTIDHDPLELLDSTRYADVPALEDHLLSTFVPVAYGDTPPGTSARDPEVSKRHLSALAWHMTSWGTRDLEWWRLRDAVSGPTRALWLALIGALEPVLACLLTLPVLPFILSDSWGEPTMVYTLFVVPLMLISGRGAWYGYLAGRFGTGGIPSRAHRVFPGLLRMLTLVRIGPVVMSAATLGLWSAIHLASGGDYWVVIAAIAVAVVFLVVNGSMPRWRTRVDLTTVVAPWSLRDADRTNTILQALAKFLVLGLGFVAALLIIVKGRSQELGFCVMVMTIFLGDRALWSGLAGTAWGQWVLLTCVWLPLTDQAPRRPADFLEDAHRRGVLRQNGAVYQFRHARLQRHLARSHQPRRFRRDPPMPYRDLVDLARLATHGNSLVYKDRPTIDNPYGDEASGRGKDAKVT</sequence>
<feature type="transmembrane region" description="Helical" evidence="2">
    <location>
        <begin position="459"/>
        <end position="484"/>
    </location>
</feature>
<feature type="region of interest" description="Disordered" evidence="1">
    <location>
        <begin position="680"/>
        <end position="704"/>
    </location>
</feature>